<feature type="region of interest" description="Disordered" evidence="1">
    <location>
        <begin position="465"/>
        <end position="515"/>
    </location>
</feature>
<dbReference type="PANTHER" id="PTHR48475:SF2">
    <property type="entry name" value="RIBONUCLEASE H"/>
    <property type="match status" value="1"/>
</dbReference>
<dbReference type="InterPro" id="IPR041588">
    <property type="entry name" value="Integrase_H2C2"/>
</dbReference>
<accession>A0A7J0GYE4</accession>
<dbReference type="Gene3D" id="3.10.10.10">
    <property type="entry name" value="HIV Type 1 Reverse Transcriptase, subunit A, domain 1"/>
    <property type="match status" value="1"/>
</dbReference>
<organism evidence="3 4">
    <name type="scientific">Actinidia rufa</name>
    <dbReference type="NCBI Taxonomy" id="165716"/>
    <lineage>
        <taxon>Eukaryota</taxon>
        <taxon>Viridiplantae</taxon>
        <taxon>Streptophyta</taxon>
        <taxon>Embryophyta</taxon>
        <taxon>Tracheophyta</taxon>
        <taxon>Spermatophyta</taxon>
        <taxon>Magnoliopsida</taxon>
        <taxon>eudicotyledons</taxon>
        <taxon>Gunneridae</taxon>
        <taxon>Pentapetalae</taxon>
        <taxon>asterids</taxon>
        <taxon>Ericales</taxon>
        <taxon>Actinidiaceae</taxon>
        <taxon>Actinidia</taxon>
    </lineage>
</organism>
<dbReference type="Gene3D" id="2.40.70.10">
    <property type="entry name" value="Acid Proteases"/>
    <property type="match status" value="1"/>
</dbReference>
<dbReference type="PANTHER" id="PTHR48475">
    <property type="entry name" value="RIBONUCLEASE H"/>
    <property type="match status" value="1"/>
</dbReference>
<dbReference type="Pfam" id="PF03732">
    <property type="entry name" value="Retrotrans_gag"/>
    <property type="match status" value="1"/>
</dbReference>
<dbReference type="InterPro" id="IPR012337">
    <property type="entry name" value="RNaseH-like_sf"/>
</dbReference>
<dbReference type="GO" id="GO:0004523">
    <property type="term" value="F:RNA-DNA hybrid ribonuclease activity"/>
    <property type="evidence" value="ECO:0007669"/>
    <property type="project" value="InterPro"/>
</dbReference>
<dbReference type="PROSITE" id="PS50879">
    <property type="entry name" value="RNASE_H_1"/>
    <property type="match status" value="1"/>
</dbReference>
<dbReference type="InterPro" id="IPR005162">
    <property type="entry name" value="Retrotrans_gag_dom"/>
</dbReference>
<dbReference type="CDD" id="cd00303">
    <property type="entry name" value="retropepsin_like"/>
    <property type="match status" value="1"/>
</dbReference>
<dbReference type="Pfam" id="PF08284">
    <property type="entry name" value="RVP_2"/>
    <property type="match status" value="1"/>
</dbReference>
<feature type="compositionally biased region" description="Polar residues" evidence="1">
    <location>
        <begin position="492"/>
        <end position="501"/>
    </location>
</feature>
<dbReference type="SUPFAM" id="SSF50630">
    <property type="entry name" value="Acid proteases"/>
    <property type="match status" value="1"/>
</dbReference>
<dbReference type="Pfam" id="PF13456">
    <property type="entry name" value="RVT_3"/>
    <property type="match status" value="1"/>
</dbReference>
<sequence length="1130" mass="127184">MAIKAQALADFIVKPTHETTPPEVETPKEQSSNEDLARWILFVDGSSNQHGCGVGLIIQTPSGKQMEYAIRIGFKTTNNEVEYEALLAGLRVVAELGAESLDVFSDSQLVVNQVQGNYLAKDTRMMAYMDEVKTMSVKIKDFRIRQIPREENKKADALANLASTFEFISDRCIPLEFLASPSIEVANQVLRVEESLTWMAEIIIYLQEGTLPKDKLQARRIQYRSTRFCIINGGLYKKSLSGPLLKCLRPEEGEYVLKEIHEGICRNHSGNMPARNARSRAKSLMGACGAHGARGARMNHDEEDDGNHQESMMGGGENAPRGNMGGAPPMVLGGAEFMQGVFTAIEQVGDALQWWKTMEEVVVKKWEPFKKAFLDQYFTDTAKEALRMEFINLVQESMTVAQYEAKFTSLSRFAKVFVSTEEEKAKQFMWGLRPSIRNKIAGNLIKVYSTMVSVAAAIEETLNETRKIQNPKSQHEGTNNQSEGRSSKKPRNSTTQQQYPARSSPTTSIVSSSQTSRGGPIYFGCHQPSHRVVDYPLKEGVQSRSCKIATTYSFSRGQRTQGRVYAITSAVGPSGAAGQQEQQLDTSVVRGTLLMFNSWARVSIDTGASHSFIASSFALVLELEIEVLDSMLMLDTPVGGKSTLKRVCRSCEVEIANRPFVFDFIVLDMTSFDVILGMDWLIGYWAMIDYVRHRVTFCTPEGDRFHFVGDQGCGFVPSPTDVRRQGELNFLFSMCLVDEGSVVSVALPPVVYEFSDIFPEDLKKLPPYWEIEFSIDLILGTAPISVPPYCFAPAELQEMKVQIQDLLDKGFIRPSASPWGASALFAKKNDGSLRMKGICFVWNDACKHSFQELKKRLTSAPILVIPEQWLAYTVYCDASRDGLGCVLMQLDHKSLKYLFTQKDLNLRHRCWMEYMEDYDFDLQYHSGKANVVADALSRKSLSVLASISIHEWKMLQDIGEYSLLLGETNKFATLFTLSAEPSIINKVVEAQQQDVEAKMICDRIARGVGPTCWVLHSDGGLRYKSRLFVPLSSRDDVLCEFHHSRLAVHPRGMKMYHDLCRQFWWRRMKKDVALFVLRCLTCQQVKAKHQKPIAYHLFDEGYALSQEHLESEQIEISSLTIVVELCIAWI</sequence>
<dbReference type="Gene3D" id="3.30.420.10">
    <property type="entry name" value="Ribonuclease H-like superfamily/Ribonuclease H"/>
    <property type="match status" value="1"/>
</dbReference>
<dbReference type="EMBL" id="BJWL01000025">
    <property type="protein sequence ID" value="GFZ15860.1"/>
    <property type="molecule type" value="Genomic_DNA"/>
</dbReference>
<dbReference type="AlphaFoldDB" id="A0A7J0GYE4"/>
<dbReference type="InterPro" id="IPR036397">
    <property type="entry name" value="RNaseH_sf"/>
</dbReference>
<evidence type="ECO:0000259" key="2">
    <source>
        <dbReference type="PROSITE" id="PS50879"/>
    </source>
</evidence>
<evidence type="ECO:0000313" key="4">
    <source>
        <dbReference type="Proteomes" id="UP000585474"/>
    </source>
</evidence>
<gene>
    <name evidence="3" type="ORF">Acr_25g0002690</name>
</gene>
<name>A0A7J0GYE4_9ERIC</name>
<feature type="compositionally biased region" description="Polar residues" evidence="1">
    <location>
        <begin position="468"/>
        <end position="484"/>
    </location>
</feature>
<feature type="region of interest" description="Disordered" evidence="1">
    <location>
        <begin position="292"/>
        <end position="323"/>
    </location>
</feature>
<dbReference type="GO" id="GO:0003676">
    <property type="term" value="F:nucleic acid binding"/>
    <property type="evidence" value="ECO:0007669"/>
    <property type="project" value="InterPro"/>
</dbReference>
<keyword evidence="4" id="KW-1185">Reference proteome</keyword>
<dbReference type="SUPFAM" id="SSF56672">
    <property type="entry name" value="DNA/RNA polymerases"/>
    <property type="match status" value="1"/>
</dbReference>
<protein>
    <recommendedName>
        <fullName evidence="2">RNase H type-1 domain-containing protein</fullName>
    </recommendedName>
</protein>
<dbReference type="Proteomes" id="UP000585474">
    <property type="component" value="Unassembled WGS sequence"/>
</dbReference>
<dbReference type="Gene3D" id="1.10.340.70">
    <property type="match status" value="1"/>
</dbReference>
<dbReference type="CDD" id="cd09279">
    <property type="entry name" value="RNase_HI_like"/>
    <property type="match status" value="1"/>
</dbReference>
<proteinExistence type="predicted"/>
<feature type="domain" description="RNase H type-1" evidence="2">
    <location>
        <begin position="35"/>
        <end position="164"/>
    </location>
</feature>
<evidence type="ECO:0000256" key="1">
    <source>
        <dbReference type="SAM" id="MobiDB-lite"/>
    </source>
</evidence>
<reference evidence="3 4" key="1">
    <citation type="submission" date="2019-07" db="EMBL/GenBank/DDBJ databases">
        <title>De Novo Assembly of kiwifruit Actinidia rufa.</title>
        <authorList>
            <person name="Sugita-Konishi S."/>
            <person name="Sato K."/>
            <person name="Mori E."/>
            <person name="Abe Y."/>
            <person name="Kisaki G."/>
            <person name="Hamano K."/>
            <person name="Suezawa K."/>
            <person name="Otani M."/>
            <person name="Fukuda T."/>
            <person name="Manabe T."/>
            <person name="Gomi K."/>
            <person name="Tabuchi M."/>
            <person name="Akimitsu K."/>
            <person name="Kataoka I."/>
        </authorList>
    </citation>
    <scope>NUCLEOTIDE SEQUENCE [LARGE SCALE GENOMIC DNA]</scope>
    <source>
        <strain evidence="4">cv. Fuchu</strain>
    </source>
</reference>
<dbReference type="Pfam" id="PF17921">
    <property type="entry name" value="Integrase_H2C2"/>
    <property type="match status" value="1"/>
</dbReference>
<dbReference type="InterPro" id="IPR041577">
    <property type="entry name" value="RT_RNaseH_2"/>
</dbReference>
<dbReference type="SUPFAM" id="SSF53098">
    <property type="entry name" value="Ribonuclease H-like"/>
    <property type="match status" value="1"/>
</dbReference>
<dbReference type="Pfam" id="PF17919">
    <property type="entry name" value="RT_RNaseH_2"/>
    <property type="match status" value="1"/>
</dbReference>
<dbReference type="InterPro" id="IPR002156">
    <property type="entry name" value="RNaseH_domain"/>
</dbReference>
<dbReference type="InterPro" id="IPR021109">
    <property type="entry name" value="Peptidase_aspartic_dom_sf"/>
</dbReference>
<feature type="compositionally biased region" description="Low complexity" evidence="1">
    <location>
        <begin position="503"/>
        <end position="515"/>
    </location>
</feature>
<evidence type="ECO:0000313" key="3">
    <source>
        <dbReference type="EMBL" id="GFZ15860.1"/>
    </source>
</evidence>
<comment type="caution">
    <text evidence="3">The sequence shown here is derived from an EMBL/GenBank/DDBJ whole genome shotgun (WGS) entry which is preliminary data.</text>
</comment>
<dbReference type="InterPro" id="IPR043502">
    <property type="entry name" value="DNA/RNA_pol_sf"/>
</dbReference>